<dbReference type="CDD" id="cd00085">
    <property type="entry name" value="HNHc"/>
    <property type="match status" value="1"/>
</dbReference>
<accession>A0ABD6D1F6</accession>
<keyword evidence="2" id="KW-0255">Endonuclease</keyword>
<dbReference type="InterPro" id="IPR002711">
    <property type="entry name" value="HNH"/>
</dbReference>
<keyword evidence="3" id="KW-1185">Reference proteome</keyword>
<keyword evidence="2" id="KW-0378">Hydrolase</keyword>
<dbReference type="GO" id="GO:0004519">
    <property type="term" value="F:endonuclease activity"/>
    <property type="evidence" value="ECO:0007669"/>
    <property type="project" value="UniProtKB-KW"/>
</dbReference>
<dbReference type="Gene3D" id="1.10.30.50">
    <property type="match status" value="1"/>
</dbReference>
<dbReference type="AlphaFoldDB" id="A0ABD6D1F6"/>
<dbReference type="RefSeq" id="WP_256406468.1">
    <property type="nucleotide sequence ID" value="NZ_CP187153.1"/>
</dbReference>
<comment type="caution">
    <text evidence="2">The sequence shown here is derived from an EMBL/GenBank/DDBJ whole genome shotgun (WGS) entry which is preliminary data.</text>
</comment>
<dbReference type="Pfam" id="PF01844">
    <property type="entry name" value="HNH"/>
    <property type="match status" value="1"/>
</dbReference>
<dbReference type="SMART" id="SM00507">
    <property type="entry name" value="HNHc"/>
    <property type="match status" value="1"/>
</dbReference>
<dbReference type="SUPFAM" id="SSF47781">
    <property type="entry name" value="RuvA domain 2-like"/>
    <property type="match status" value="1"/>
</dbReference>
<feature type="domain" description="HNH nuclease" evidence="1">
    <location>
        <begin position="395"/>
        <end position="445"/>
    </location>
</feature>
<proteinExistence type="predicted"/>
<dbReference type="Pfam" id="PF14520">
    <property type="entry name" value="HHH_5"/>
    <property type="match status" value="1"/>
</dbReference>
<dbReference type="InterPro" id="IPR010994">
    <property type="entry name" value="RuvA_2-like"/>
</dbReference>
<reference evidence="2 3" key="1">
    <citation type="journal article" date="2019" name="Int. J. Syst. Evol. Microbiol.">
        <title>The Global Catalogue of Microorganisms (GCM) 10K type strain sequencing project: providing services to taxonomists for standard genome sequencing and annotation.</title>
        <authorList>
            <consortium name="The Broad Institute Genomics Platform"/>
            <consortium name="The Broad Institute Genome Sequencing Center for Infectious Disease"/>
            <person name="Wu L."/>
            <person name="Ma J."/>
        </authorList>
    </citation>
    <scope>NUCLEOTIDE SEQUENCE [LARGE SCALE GENOMIC DNA]</scope>
    <source>
        <strain evidence="2 3">CGMCC 1.10594</strain>
    </source>
</reference>
<dbReference type="EMBL" id="JBHUDL010000011">
    <property type="protein sequence ID" value="MFD1635302.1"/>
    <property type="molecule type" value="Genomic_DNA"/>
</dbReference>
<dbReference type="Proteomes" id="UP001597075">
    <property type="component" value="Unassembled WGS sequence"/>
</dbReference>
<organism evidence="2 3">
    <name type="scientific">Haloplanus ruber</name>
    <dbReference type="NCBI Taxonomy" id="869892"/>
    <lineage>
        <taxon>Archaea</taxon>
        <taxon>Methanobacteriati</taxon>
        <taxon>Methanobacteriota</taxon>
        <taxon>Stenosarchaea group</taxon>
        <taxon>Halobacteria</taxon>
        <taxon>Halobacteriales</taxon>
        <taxon>Haloferacaceae</taxon>
        <taxon>Haloplanus</taxon>
    </lineage>
</organism>
<evidence type="ECO:0000313" key="3">
    <source>
        <dbReference type="Proteomes" id="UP001597075"/>
    </source>
</evidence>
<gene>
    <name evidence="2" type="ORF">ACFSBJ_16390</name>
</gene>
<protein>
    <submittedName>
        <fullName evidence="2">HNH endonuclease</fullName>
    </submittedName>
</protein>
<dbReference type="InterPro" id="IPR003615">
    <property type="entry name" value="HNH_nuc"/>
</dbReference>
<name>A0ABD6D1F6_9EURY</name>
<keyword evidence="2" id="KW-0540">Nuclease</keyword>
<sequence>MPFYERPEVTITDMREHGQIGPSMAHLLEDEGLTNVSDFAYADVQAISDALGGMGSGAPELVFFARNQLRLSCPECGALNLLYSPDRDHLGQGLPSPIECFYCDWEGSRAEVRAQQITNYVTEIQGVGPASADQLADAFGTVWRVVAANPKEIVEQTSLSVEKATVVHGHLCKSIHPELDHRDDTPVQKSTVESHPLDREDVKILIGEIQQQTRLDQEDAEWYVKATCAFREAYPDDRLERIHEAAKELTKVRERITNLKDERREMHEWTTIEMEGGEKIQIREFIGDVERKDEINDKHDELISRRDSLQQTISDELDRFLDCNQLDFDTQKEAIIAVRAVFDQELSVPVRGVKIARKLGCSKGYPSEFVLEHFESGSAVIPKEYVRKRTTLSDQERRAILERDGSKCIRCEGSGELEVHHIIPVADDGSNEPDNLATLCHDCHLDAHGGITLSHEVIYDSREEFWNWSK</sequence>
<dbReference type="Gene3D" id="1.10.150.20">
    <property type="entry name" value="5' to 3' exonuclease, C-terminal subdomain"/>
    <property type="match status" value="1"/>
</dbReference>
<evidence type="ECO:0000259" key="1">
    <source>
        <dbReference type="SMART" id="SM00507"/>
    </source>
</evidence>
<evidence type="ECO:0000313" key="2">
    <source>
        <dbReference type="EMBL" id="MFD1635302.1"/>
    </source>
</evidence>